<dbReference type="InterPro" id="IPR000235">
    <property type="entry name" value="Ribosomal_uS7"/>
</dbReference>
<keyword evidence="3 6" id="KW-0694">RNA-binding</keyword>
<name>A0A1F5UPG0_FRAXR</name>
<evidence type="ECO:0000256" key="6">
    <source>
        <dbReference type="HAMAP-Rule" id="MF_00480"/>
    </source>
</evidence>
<evidence type="ECO:0000313" key="9">
    <source>
        <dbReference type="EMBL" id="OGF53025.1"/>
    </source>
</evidence>
<dbReference type="GO" id="GO:0003735">
    <property type="term" value="F:structural constituent of ribosome"/>
    <property type="evidence" value="ECO:0007669"/>
    <property type="project" value="InterPro"/>
</dbReference>
<reference evidence="9 10" key="1">
    <citation type="journal article" date="2016" name="Nat. Commun.">
        <title>Thousands of microbial genomes shed light on interconnected biogeochemical processes in an aquifer system.</title>
        <authorList>
            <person name="Anantharaman K."/>
            <person name="Brown C.T."/>
            <person name="Hug L.A."/>
            <person name="Sharon I."/>
            <person name="Castelle C.J."/>
            <person name="Probst A.J."/>
            <person name="Thomas B.C."/>
            <person name="Singh A."/>
            <person name="Wilkins M.J."/>
            <person name="Karaoz U."/>
            <person name="Brodie E.L."/>
            <person name="Williams K.H."/>
            <person name="Hubbard S.S."/>
            <person name="Banfield J.F."/>
        </authorList>
    </citation>
    <scope>NUCLEOTIDE SEQUENCE [LARGE SCALE GENOMIC DNA]</scope>
    <source>
        <strain evidence="10">RBG_16_55_9</strain>
    </source>
</reference>
<protein>
    <recommendedName>
        <fullName evidence="6">Small ribosomal subunit protein uS7</fullName>
    </recommendedName>
</protein>
<feature type="domain" description="Small ribosomal subunit protein uS7" evidence="8">
    <location>
        <begin position="14"/>
        <end position="151"/>
    </location>
</feature>
<dbReference type="PANTHER" id="PTHR11205">
    <property type="entry name" value="RIBOSOMAL PROTEIN S7"/>
    <property type="match status" value="1"/>
</dbReference>
<dbReference type="FunFam" id="1.10.455.10:FF:000001">
    <property type="entry name" value="30S ribosomal protein S7"/>
    <property type="match status" value="1"/>
</dbReference>
<dbReference type="SUPFAM" id="SSF47973">
    <property type="entry name" value="Ribosomal protein S7"/>
    <property type="match status" value="1"/>
</dbReference>
<organism evidence="9 10">
    <name type="scientific">Fraserbacteria sp. (strain RBG_16_55_9)</name>
    <dbReference type="NCBI Taxonomy" id="1817864"/>
    <lineage>
        <taxon>Bacteria</taxon>
        <taxon>Candidatus Fraseribacteriota</taxon>
    </lineage>
</organism>
<dbReference type="InterPro" id="IPR023798">
    <property type="entry name" value="Ribosomal_uS7_dom"/>
</dbReference>
<keyword evidence="6" id="KW-0820">tRNA-binding</keyword>
<evidence type="ECO:0000313" key="10">
    <source>
        <dbReference type="Proteomes" id="UP000179157"/>
    </source>
</evidence>
<evidence type="ECO:0000256" key="1">
    <source>
        <dbReference type="ARBA" id="ARBA00007151"/>
    </source>
</evidence>
<dbReference type="GO" id="GO:0015935">
    <property type="term" value="C:small ribosomal subunit"/>
    <property type="evidence" value="ECO:0007669"/>
    <property type="project" value="InterPro"/>
</dbReference>
<dbReference type="PROSITE" id="PS00052">
    <property type="entry name" value="RIBOSOMAL_S7"/>
    <property type="match status" value="1"/>
</dbReference>
<keyword evidence="4 6" id="KW-0689">Ribosomal protein</keyword>
<comment type="similarity">
    <text evidence="1 6 7">Belongs to the universal ribosomal protein uS7 family.</text>
</comment>
<comment type="function">
    <text evidence="6">One of the primary rRNA binding proteins, it binds directly to 16S rRNA where it nucleates assembly of the head domain of the 30S subunit. Is located at the subunit interface close to the decoding center, probably blocks exit of the E-site tRNA.</text>
</comment>
<gene>
    <name evidence="6" type="primary">rpsG</name>
    <name evidence="9" type="ORF">A2Z21_08480</name>
</gene>
<evidence type="ECO:0000259" key="8">
    <source>
        <dbReference type="Pfam" id="PF00177"/>
    </source>
</evidence>
<evidence type="ECO:0000256" key="2">
    <source>
        <dbReference type="ARBA" id="ARBA00022730"/>
    </source>
</evidence>
<evidence type="ECO:0000256" key="4">
    <source>
        <dbReference type="ARBA" id="ARBA00022980"/>
    </source>
</evidence>
<dbReference type="HAMAP" id="MF_00480_B">
    <property type="entry name" value="Ribosomal_uS7_B"/>
    <property type="match status" value="1"/>
</dbReference>
<keyword evidence="5 6" id="KW-0687">Ribonucleoprotein</keyword>
<dbReference type="STRING" id="1817864.A2Z21_08480"/>
<proteinExistence type="inferred from homology"/>
<evidence type="ECO:0000256" key="5">
    <source>
        <dbReference type="ARBA" id="ARBA00023274"/>
    </source>
</evidence>
<dbReference type="NCBIfam" id="TIGR01029">
    <property type="entry name" value="rpsG_bact"/>
    <property type="match status" value="1"/>
</dbReference>
<dbReference type="InterPro" id="IPR005717">
    <property type="entry name" value="Ribosomal_uS7_bac/org-type"/>
</dbReference>
<dbReference type="EMBL" id="MFGX01000122">
    <property type="protein sequence ID" value="OGF53025.1"/>
    <property type="molecule type" value="Genomic_DNA"/>
</dbReference>
<keyword evidence="2 6" id="KW-0699">rRNA-binding</keyword>
<sequence>MPGHRRGRDLPPFLYSDLRYESKLVEKLINYLMEGGKKSISRRIVYKACDLLEERSGQPALEVFYKALSNCMPKLETRSRRVGGAAYQVPYDVPEDRQKTLAMRWIVRAARERGERTMAECLAAELMDAAQGQGKAHDKKLEAHRMAEANRPFAHYRW</sequence>
<evidence type="ECO:0000256" key="7">
    <source>
        <dbReference type="RuleBase" id="RU003619"/>
    </source>
</evidence>
<dbReference type="Pfam" id="PF00177">
    <property type="entry name" value="Ribosomal_S7"/>
    <property type="match status" value="1"/>
</dbReference>
<dbReference type="InterPro" id="IPR020606">
    <property type="entry name" value="Ribosomal_uS7_CS"/>
</dbReference>
<evidence type="ECO:0000256" key="3">
    <source>
        <dbReference type="ARBA" id="ARBA00022884"/>
    </source>
</evidence>
<dbReference type="Proteomes" id="UP000179157">
    <property type="component" value="Unassembled WGS sequence"/>
</dbReference>
<dbReference type="GO" id="GO:0000049">
    <property type="term" value="F:tRNA binding"/>
    <property type="evidence" value="ECO:0007669"/>
    <property type="project" value="UniProtKB-UniRule"/>
</dbReference>
<dbReference type="GO" id="GO:0019843">
    <property type="term" value="F:rRNA binding"/>
    <property type="evidence" value="ECO:0007669"/>
    <property type="project" value="UniProtKB-UniRule"/>
</dbReference>
<comment type="caution">
    <text evidence="9">The sequence shown here is derived from an EMBL/GenBank/DDBJ whole genome shotgun (WGS) entry which is preliminary data.</text>
</comment>
<dbReference type="AlphaFoldDB" id="A0A1F5UPG0"/>
<dbReference type="Gene3D" id="1.10.455.10">
    <property type="entry name" value="Ribosomal protein S7 domain"/>
    <property type="match status" value="1"/>
</dbReference>
<comment type="subunit">
    <text evidence="6">Part of the 30S ribosomal subunit. Contacts proteins S9 and S11.</text>
</comment>
<dbReference type="CDD" id="cd14869">
    <property type="entry name" value="uS7_Bacteria"/>
    <property type="match status" value="1"/>
</dbReference>
<dbReference type="InterPro" id="IPR036823">
    <property type="entry name" value="Ribosomal_uS7_dom_sf"/>
</dbReference>
<dbReference type="GO" id="GO:0006412">
    <property type="term" value="P:translation"/>
    <property type="evidence" value="ECO:0007669"/>
    <property type="project" value="UniProtKB-UniRule"/>
</dbReference>
<accession>A0A1F5UPG0</accession>
<dbReference type="PIRSF" id="PIRSF002122">
    <property type="entry name" value="RPS7p_RPS7a_RPS5e_RPS7o"/>
    <property type="match status" value="1"/>
</dbReference>